<evidence type="ECO:0000313" key="2">
    <source>
        <dbReference type="Proteomes" id="UP000050872"/>
    </source>
</evidence>
<dbReference type="OrthoDB" id="2325253at2"/>
<gene>
    <name evidence="1" type="ORF">FD29_GL000791</name>
</gene>
<evidence type="ECO:0000313" key="1">
    <source>
        <dbReference type="EMBL" id="KRL43545.1"/>
    </source>
</evidence>
<protein>
    <submittedName>
        <fullName evidence="1">Uncharacterized protein</fullName>
    </submittedName>
</protein>
<comment type="caution">
    <text evidence="1">The sequence shown here is derived from an EMBL/GenBank/DDBJ whole genome shotgun (WGS) entry which is preliminary data.</text>
</comment>
<dbReference type="RefSeq" id="WP_057888285.1">
    <property type="nucleotide sequence ID" value="NZ_AZEZ01000078.1"/>
</dbReference>
<dbReference type="EMBL" id="AZEZ01000078">
    <property type="protein sequence ID" value="KRL43545.1"/>
    <property type="molecule type" value="Genomic_DNA"/>
</dbReference>
<dbReference type="Proteomes" id="UP000050872">
    <property type="component" value="Unassembled WGS sequence"/>
</dbReference>
<dbReference type="AlphaFoldDB" id="A0A0R1QG17"/>
<reference evidence="1 2" key="1">
    <citation type="journal article" date="2015" name="Genome Announc.">
        <title>Expanding the biotechnology potential of lactobacilli through comparative genomics of 213 strains and associated genera.</title>
        <authorList>
            <person name="Sun Z."/>
            <person name="Harris H.M."/>
            <person name="McCann A."/>
            <person name="Guo C."/>
            <person name="Argimon S."/>
            <person name="Zhang W."/>
            <person name="Yang X."/>
            <person name="Jeffery I.B."/>
            <person name="Cooney J.C."/>
            <person name="Kagawa T.F."/>
            <person name="Liu W."/>
            <person name="Song Y."/>
            <person name="Salvetti E."/>
            <person name="Wrobel A."/>
            <person name="Rasinkangas P."/>
            <person name="Parkhill J."/>
            <person name="Rea M.C."/>
            <person name="O'Sullivan O."/>
            <person name="Ritari J."/>
            <person name="Douillard F.P."/>
            <person name="Paul Ross R."/>
            <person name="Yang R."/>
            <person name="Briner A.E."/>
            <person name="Felis G.E."/>
            <person name="de Vos W.M."/>
            <person name="Barrangou R."/>
            <person name="Klaenhammer T.R."/>
            <person name="Caufield P.W."/>
            <person name="Cui Y."/>
            <person name="Zhang H."/>
            <person name="O'Toole P.W."/>
        </authorList>
    </citation>
    <scope>NUCLEOTIDE SEQUENCE [LARGE SCALE GENOMIC DNA]</scope>
    <source>
        <strain evidence="1 2">DSM 14500</strain>
    </source>
</reference>
<proteinExistence type="predicted"/>
<dbReference type="STRING" id="1423770.FD29_GL000791"/>
<organism evidence="1 2">
    <name type="scientific">Companilactobacillus mindensis DSM 14500</name>
    <dbReference type="NCBI Taxonomy" id="1423770"/>
    <lineage>
        <taxon>Bacteria</taxon>
        <taxon>Bacillati</taxon>
        <taxon>Bacillota</taxon>
        <taxon>Bacilli</taxon>
        <taxon>Lactobacillales</taxon>
        <taxon>Lactobacillaceae</taxon>
        <taxon>Companilactobacillus</taxon>
    </lineage>
</organism>
<accession>A0A0R1QG17</accession>
<keyword evidence="2" id="KW-1185">Reference proteome</keyword>
<name>A0A0R1QG17_9LACO</name>
<dbReference type="PATRIC" id="fig|1423770.3.peg.813"/>
<sequence length="72" mass="8240">MTPYNSELDDKLDNELLGLYDEMHIYFDAIENDSVVIENSISYDATELATKLAKDSLRVAEILHIYDTEIAK</sequence>